<name>A0A8S9Y3H7_APOLU</name>
<dbReference type="InterPro" id="IPR048501">
    <property type="entry name" value="Legum_prodom"/>
</dbReference>
<accession>A0A8S9Y3H7</accession>
<dbReference type="OrthoDB" id="192611at2759"/>
<comment type="caution">
    <text evidence="1">The sequence shown here is derived from an EMBL/GenBank/DDBJ whole genome shotgun (WGS) entry which is preliminary data.</text>
</comment>
<protein>
    <submittedName>
        <fullName evidence="1">Uncharacterized protein</fullName>
    </submittedName>
</protein>
<dbReference type="CDD" id="cd21115">
    <property type="entry name" value="legumain_C"/>
    <property type="match status" value="1"/>
</dbReference>
<dbReference type="InterPro" id="IPR046427">
    <property type="entry name" value="Legumain_prodom_sf"/>
</dbReference>
<organism evidence="1 2">
    <name type="scientific">Apolygus lucorum</name>
    <name type="common">Small green plant bug</name>
    <name type="synonym">Lygocoris lucorum</name>
    <dbReference type="NCBI Taxonomy" id="248454"/>
    <lineage>
        <taxon>Eukaryota</taxon>
        <taxon>Metazoa</taxon>
        <taxon>Ecdysozoa</taxon>
        <taxon>Arthropoda</taxon>
        <taxon>Hexapoda</taxon>
        <taxon>Insecta</taxon>
        <taxon>Pterygota</taxon>
        <taxon>Neoptera</taxon>
        <taxon>Paraneoptera</taxon>
        <taxon>Hemiptera</taxon>
        <taxon>Heteroptera</taxon>
        <taxon>Panheteroptera</taxon>
        <taxon>Cimicomorpha</taxon>
        <taxon>Miridae</taxon>
        <taxon>Mirini</taxon>
        <taxon>Apolygus</taxon>
    </lineage>
</organism>
<dbReference type="AlphaFoldDB" id="A0A8S9Y3H7"/>
<keyword evidence="2" id="KW-1185">Reference proteome</keyword>
<dbReference type="Proteomes" id="UP000466442">
    <property type="component" value="Unassembled WGS sequence"/>
</dbReference>
<proteinExistence type="predicted"/>
<evidence type="ECO:0000313" key="2">
    <source>
        <dbReference type="Proteomes" id="UP000466442"/>
    </source>
</evidence>
<evidence type="ECO:0000313" key="1">
    <source>
        <dbReference type="EMBL" id="KAF6214896.1"/>
    </source>
</evidence>
<gene>
    <name evidence="1" type="ORF">GE061_009641</name>
</gene>
<sequence length="122" mass="14040">MESSSGDHVAVNSRDVPLYYYQQKLARTNDMDSQMKAQQDLDQLIEGRKSADQLLEKLVTLATIDNPEKTAIVSGKRMPINLDIFPCYKKLLHSFRSHCFEHKHAYLLQALLQTRQHLRPGT</sequence>
<dbReference type="Gene3D" id="1.10.132.130">
    <property type="match status" value="1"/>
</dbReference>
<dbReference type="EMBL" id="WIXP02000002">
    <property type="protein sequence ID" value="KAF6214896.1"/>
    <property type="molecule type" value="Genomic_DNA"/>
</dbReference>
<reference evidence="1" key="1">
    <citation type="journal article" date="2021" name="Mol. Ecol. Resour.">
        <title>Apolygus lucorum genome provides insights into omnivorousness and mesophyll feeding.</title>
        <authorList>
            <person name="Liu Y."/>
            <person name="Liu H."/>
            <person name="Wang H."/>
            <person name="Huang T."/>
            <person name="Liu B."/>
            <person name="Yang B."/>
            <person name="Yin L."/>
            <person name="Li B."/>
            <person name="Zhang Y."/>
            <person name="Zhang S."/>
            <person name="Jiang F."/>
            <person name="Zhang X."/>
            <person name="Ren Y."/>
            <person name="Wang B."/>
            <person name="Wang S."/>
            <person name="Lu Y."/>
            <person name="Wu K."/>
            <person name="Fan W."/>
            <person name="Wang G."/>
        </authorList>
    </citation>
    <scope>NUCLEOTIDE SEQUENCE</scope>
    <source>
        <strain evidence="1">12Hb</strain>
    </source>
</reference>